<dbReference type="EMBL" id="CAXLJM020000046">
    <property type="protein sequence ID" value="CAL8111708.1"/>
    <property type="molecule type" value="Genomic_DNA"/>
</dbReference>
<gene>
    <name evidence="1" type="ORF">ODALV1_LOCUS15285</name>
</gene>
<reference evidence="1 2" key="1">
    <citation type="submission" date="2024-08" db="EMBL/GenBank/DDBJ databases">
        <authorList>
            <person name="Cucini C."/>
            <person name="Frati F."/>
        </authorList>
    </citation>
    <scope>NUCLEOTIDE SEQUENCE [LARGE SCALE GENOMIC DNA]</scope>
</reference>
<protein>
    <submittedName>
        <fullName evidence="1">Uncharacterized protein</fullName>
    </submittedName>
</protein>
<sequence>MEDRHSLYLTVSSTCAIKQSASNSNGDYFTNLINKVELPIGLCEVGIAEVFYTPCQKVFGYEIGDNHINLTLGKEETIILKVIKEVLLPIDITSFNITCSEQGYPVALRQLSINEKIYYQIKTEYGGNDFIRLSETFQNVFGFEQALYESNEILAENPVNIAAYNALPQGAGMLFEVIVPPKSFVLKLKEPTELTVDDFVSAINEELLLANVLDLSFSSDEGINIVSNNTNYRITPSRRIREILGTDKEEFGIDFSTPSVDLFSGNKRIIIYTNLVTPQIYNGRHENIGALLKHERLQNTEVHKTFSPVQYHHLQGDNLASIHLCLRNETGEIIPFSQDFTVTFHIRKGFERQRESEAKG</sequence>
<accession>A0ABP1QUQ6</accession>
<dbReference type="Proteomes" id="UP001642540">
    <property type="component" value="Unassembled WGS sequence"/>
</dbReference>
<name>A0ABP1QUQ6_9HEXA</name>
<keyword evidence="2" id="KW-1185">Reference proteome</keyword>
<organism evidence="1 2">
    <name type="scientific">Orchesella dallaii</name>
    <dbReference type="NCBI Taxonomy" id="48710"/>
    <lineage>
        <taxon>Eukaryota</taxon>
        <taxon>Metazoa</taxon>
        <taxon>Ecdysozoa</taxon>
        <taxon>Arthropoda</taxon>
        <taxon>Hexapoda</taxon>
        <taxon>Collembola</taxon>
        <taxon>Entomobryomorpha</taxon>
        <taxon>Entomobryoidea</taxon>
        <taxon>Orchesellidae</taxon>
        <taxon>Orchesellinae</taxon>
        <taxon>Orchesella</taxon>
    </lineage>
</organism>
<proteinExistence type="predicted"/>
<comment type="caution">
    <text evidence="1">The sequence shown here is derived from an EMBL/GenBank/DDBJ whole genome shotgun (WGS) entry which is preliminary data.</text>
</comment>
<evidence type="ECO:0000313" key="2">
    <source>
        <dbReference type="Proteomes" id="UP001642540"/>
    </source>
</evidence>
<evidence type="ECO:0000313" key="1">
    <source>
        <dbReference type="EMBL" id="CAL8111708.1"/>
    </source>
</evidence>